<evidence type="ECO:0000256" key="3">
    <source>
        <dbReference type="PIRSR" id="PIRSR000451-1"/>
    </source>
</evidence>
<dbReference type="KEGG" id="ctm:Cabther_A1511"/>
<keyword evidence="2 5" id="KW-0808">Transferase</keyword>
<dbReference type="Gene3D" id="3.40.47.10">
    <property type="match status" value="1"/>
</dbReference>
<evidence type="ECO:0000313" key="6">
    <source>
        <dbReference type="Proteomes" id="UP000006791"/>
    </source>
</evidence>
<dbReference type="GO" id="GO:0030639">
    <property type="term" value="P:polyketide biosynthetic process"/>
    <property type="evidence" value="ECO:0007669"/>
    <property type="project" value="TreeGrafter"/>
</dbReference>
<dbReference type="PIRSF" id="PIRSF000451">
    <property type="entry name" value="PKS_III"/>
    <property type="match status" value="1"/>
</dbReference>
<dbReference type="InterPro" id="IPR012328">
    <property type="entry name" value="Chalcone/stilbene_synt_C"/>
</dbReference>
<proteinExistence type="inferred from homology"/>
<organism evidence="5 6">
    <name type="scientific">Chloracidobacterium thermophilum (strain B)</name>
    <dbReference type="NCBI Taxonomy" id="981222"/>
    <lineage>
        <taxon>Bacteria</taxon>
        <taxon>Pseudomonadati</taxon>
        <taxon>Acidobacteriota</taxon>
        <taxon>Terriglobia</taxon>
        <taxon>Terriglobales</taxon>
        <taxon>Acidobacteriaceae</taxon>
        <taxon>Chloracidobacterium</taxon>
    </lineage>
</organism>
<dbReference type="SUPFAM" id="SSF53901">
    <property type="entry name" value="Thiolase-like"/>
    <property type="match status" value="2"/>
</dbReference>
<keyword evidence="6" id="KW-1185">Reference proteome</keyword>
<dbReference type="PANTHER" id="PTHR11877">
    <property type="entry name" value="HYDROXYMETHYLGLUTARYL-COA SYNTHASE"/>
    <property type="match status" value="1"/>
</dbReference>
<name>G2LIP3_CHLTF</name>
<dbReference type="InterPro" id="IPR011141">
    <property type="entry name" value="Polyketide_synthase_type-III"/>
</dbReference>
<dbReference type="EMBL" id="CP002514">
    <property type="protein sequence ID" value="AEP12261.1"/>
    <property type="molecule type" value="Genomic_DNA"/>
</dbReference>
<keyword evidence="5" id="KW-0012">Acyltransferase</keyword>
<dbReference type="PANTHER" id="PTHR11877:SF46">
    <property type="entry name" value="TYPE III POLYKETIDE SYNTHASE A"/>
    <property type="match status" value="1"/>
</dbReference>
<dbReference type="Proteomes" id="UP000006791">
    <property type="component" value="Chromosome 1"/>
</dbReference>
<feature type="active site" description="Acyl-thioester intermediate" evidence="3">
    <location>
        <position position="170"/>
    </location>
</feature>
<accession>G2LIP3</accession>
<gene>
    <name evidence="5" type="ordered locus">Cabther_A1511</name>
</gene>
<evidence type="ECO:0000256" key="2">
    <source>
        <dbReference type="ARBA" id="ARBA00022679"/>
    </source>
</evidence>
<comment type="similarity">
    <text evidence="1">Belongs to the thiolase-like superfamily. Chalcone/stilbene synthases family.</text>
</comment>
<dbReference type="Pfam" id="PF02797">
    <property type="entry name" value="Chal_sti_synt_C"/>
    <property type="match status" value="1"/>
</dbReference>
<evidence type="ECO:0000256" key="1">
    <source>
        <dbReference type="ARBA" id="ARBA00005531"/>
    </source>
</evidence>
<protein>
    <submittedName>
        <fullName evidence="5">Putative naringenin-chalcone synthase</fullName>
        <ecNumber evidence="5">2.3.1.74</ecNumber>
    </submittedName>
</protein>
<reference evidence="5 6" key="1">
    <citation type="journal article" date="2012" name="Environ. Microbiol.">
        <title>Complete genome of Candidatus Chloracidobacterium thermophilum, a chlorophyll-based photoheterotroph belonging to the phylum Acidobacteria.</title>
        <authorList>
            <person name="Garcia Costas A.M."/>
            <person name="Liu Z."/>
            <person name="Tomsho L.P."/>
            <person name="Schuster S.C."/>
            <person name="Ward D.M."/>
            <person name="Bryant D.A."/>
        </authorList>
    </citation>
    <scope>NUCLEOTIDE SEQUENCE [LARGE SCALE GENOMIC DNA]</scope>
    <source>
        <strain evidence="5 6">B</strain>
    </source>
</reference>
<evidence type="ECO:0000313" key="5">
    <source>
        <dbReference type="EMBL" id="AEP12261.1"/>
    </source>
</evidence>
<dbReference type="GO" id="GO:0016210">
    <property type="term" value="F:naringenin-chalcone synthase activity"/>
    <property type="evidence" value="ECO:0007669"/>
    <property type="project" value="UniProtKB-EC"/>
</dbReference>
<dbReference type="InterPro" id="IPR016039">
    <property type="entry name" value="Thiolase-like"/>
</dbReference>
<evidence type="ECO:0000259" key="4">
    <source>
        <dbReference type="Pfam" id="PF02797"/>
    </source>
</evidence>
<sequence length="405" mass="44312">MELRLQNADGNDLMPIVLHTFQCLLPAYVTPQSAIHDWLAHAHAAAQTGSEQALAAARLRRAFDRFGCDPERIARRFHALEDFTHQDWARMRIFNLTDHPEGRGLAARMDCFAEVTSQVFASLYADEAVAPEHLIHVTCTGYVAPSAAQRLVASKGWLTTVVTHAYHMGCYAAFPAIRQAVGFLLADGAAGRADVVHTELCTLHLNPALHDPEQLVIQSLFADGFARYTVATQAPERPHFELVATWEQLLPDSAEAMTWQCADWGFHMTLARDVPQRLAQALPGFVAYLAAKAGCTEADVRRARFAIHPGGPKIIEQVQAALELEDAQVEASRRVLRAYGNMSSATLPYVWAEMLADDTVADGTLVVSLAFGPGLTLCGNLLIKRLCSDPQRPTEAGADARKPGR</sequence>
<dbReference type="STRING" id="981222.Cabther_A1511"/>
<dbReference type="EC" id="2.3.1.74" evidence="5"/>
<dbReference type="AlphaFoldDB" id="G2LIP3"/>
<dbReference type="HOGENOM" id="CLU_034992_0_2_0"/>
<feature type="domain" description="Chalcone/stilbene synthase C-terminal" evidence="4">
    <location>
        <begin position="241"/>
        <end position="382"/>
    </location>
</feature>